<dbReference type="EMBL" id="JABZRD010000003">
    <property type="protein sequence ID" value="MBF1282929.1"/>
    <property type="molecule type" value="Genomic_DNA"/>
</dbReference>
<evidence type="ECO:0000313" key="1">
    <source>
        <dbReference type="EMBL" id="MBF1282929.1"/>
    </source>
</evidence>
<gene>
    <name evidence="1" type="ORF">HXM93_00130</name>
</gene>
<comment type="caution">
    <text evidence="1">The sequence shown here is derived from an EMBL/GenBank/DDBJ whole genome shotgun (WGS) entry which is preliminary data.</text>
</comment>
<reference evidence="1" key="1">
    <citation type="submission" date="2020-04" db="EMBL/GenBank/DDBJ databases">
        <title>Deep metagenomics examines the oral microbiome during advanced dental caries in children, revealing novel taxa and co-occurrences with host molecules.</title>
        <authorList>
            <person name="Baker J.L."/>
            <person name="Morton J.T."/>
            <person name="Dinis M."/>
            <person name="Alvarez R."/>
            <person name="Tran N.C."/>
            <person name="Knight R."/>
            <person name="Edlund A."/>
        </authorList>
    </citation>
    <scope>NUCLEOTIDE SEQUENCE</scope>
    <source>
        <strain evidence="1">JCVI_24_bin.2</strain>
    </source>
</reference>
<name>A0A930GW01_9FIRM</name>
<dbReference type="Proteomes" id="UP000709351">
    <property type="component" value="Unassembled WGS sequence"/>
</dbReference>
<protein>
    <submittedName>
        <fullName evidence="1">Uncharacterized protein</fullName>
    </submittedName>
</protein>
<evidence type="ECO:0000313" key="2">
    <source>
        <dbReference type="Proteomes" id="UP000709351"/>
    </source>
</evidence>
<accession>A0A930GW01</accession>
<dbReference type="AlphaFoldDB" id="A0A930GW01"/>
<sequence>MLSVSLDLVKKACMEKAGLEARFCTIEKQDNGSGFPYTYNLKLNGKSYSLRVFSEEVEELSTILSYALFSDSGEMLCMAKTEFPSPDNPFAEAPYTHLIPETSPCAVCKKKLSGECAGR</sequence>
<proteinExistence type="predicted"/>
<organism evidence="1 2">
    <name type="scientific">Oribacterium parvum</name>
    <dbReference type="NCBI Taxonomy" id="1501329"/>
    <lineage>
        <taxon>Bacteria</taxon>
        <taxon>Bacillati</taxon>
        <taxon>Bacillota</taxon>
        <taxon>Clostridia</taxon>
        <taxon>Lachnospirales</taxon>
        <taxon>Lachnospiraceae</taxon>
        <taxon>Oribacterium</taxon>
    </lineage>
</organism>